<evidence type="ECO:0008006" key="4">
    <source>
        <dbReference type="Google" id="ProtNLM"/>
    </source>
</evidence>
<reference evidence="2" key="1">
    <citation type="submission" date="2022-10" db="EMBL/GenBank/DDBJ databases">
        <title>The WGS of Solirubrobacter sp. CPCC 204708.</title>
        <authorList>
            <person name="Jiang Z."/>
        </authorList>
    </citation>
    <scope>NUCLEOTIDE SEQUENCE</scope>
    <source>
        <strain evidence="2">CPCC 204708</strain>
    </source>
</reference>
<feature type="transmembrane region" description="Helical" evidence="1">
    <location>
        <begin position="24"/>
        <end position="46"/>
    </location>
</feature>
<accession>A0ABT4RGS1</accession>
<name>A0ABT4RGS1_9ACTN</name>
<comment type="caution">
    <text evidence="2">The sequence shown here is derived from an EMBL/GenBank/DDBJ whole genome shotgun (WGS) entry which is preliminary data.</text>
</comment>
<keyword evidence="1" id="KW-0472">Membrane</keyword>
<protein>
    <recommendedName>
        <fullName evidence="4">GlsB/YeaQ/YmgE family stress response membrane protein</fullName>
    </recommendedName>
</protein>
<dbReference type="EMBL" id="JAPCID010000011">
    <property type="protein sequence ID" value="MDA0137737.1"/>
    <property type="molecule type" value="Genomic_DNA"/>
</dbReference>
<organism evidence="2 3">
    <name type="scientific">Solirubrobacter deserti</name>
    <dbReference type="NCBI Taxonomy" id="2282478"/>
    <lineage>
        <taxon>Bacteria</taxon>
        <taxon>Bacillati</taxon>
        <taxon>Actinomycetota</taxon>
        <taxon>Thermoleophilia</taxon>
        <taxon>Solirubrobacterales</taxon>
        <taxon>Solirubrobacteraceae</taxon>
        <taxon>Solirubrobacter</taxon>
    </lineage>
</organism>
<keyword evidence="3" id="KW-1185">Reference proteome</keyword>
<dbReference type="RefSeq" id="WP_202952994.1">
    <property type="nucleotide sequence ID" value="NZ_JAPCID010000011.1"/>
</dbReference>
<dbReference type="Proteomes" id="UP001147700">
    <property type="component" value="Unassembled WGS sequence"/>
</dbReference>
<proteinExistence type="predicted"/>
<keyword evidence="1" id="KW-0812">Transmembrane</keyword>
<evidence type="ECO:0000313" key="2">
    <source>
        <dbReference type="EMBL" id="MDA0137737.1"/>
    </source>
</evidence>
<keyword evidence="1" id="KW-1133">Transmembrane helix</keyword>
<gene>
    <name evidence="2" type="ORF">OJ962_09525</name>
</gene>
<feature type="transmembrane region" description="Helical" evidence="1">
    <location>
        <begin position="58"/>
        <end position="78"/>
    </location>
</feature>
<evidence type="ECO:0000256" key="1">
    <source>
        <dbReference type="SAM" id="Phobius"/>
    </source>
</evidence>
<evidence type="ECO:0000313" key="3">
    <source>
        <dbReference type="Proteomes" id="UP001147700"/>
    </source>
</evidence>
<sequence length="92" mass="9998">MALLIWAMMGLALWHFTVFLPDHFWGGIVGAFVGALVGSILFGLLVNLGVPGQDDTNFLVGLEAIPGALLGMGFFWWLGLRQMRAEGRIATH</sequence>